<gene>
    <name evidence="7" type="ORF">AS156_16235</name>
</gene>
<dbReference type="OrthoDB" id="8208814at2"/>
<sequence length="301" mass="32658">MQLVALKYFVAVADYGSFNAAAERLGVTPSTLTRSVDTLEGDLGLTLFERGRRGVVLTPGAASVLAETKRMLASLAAVTQAANGAARGTSGELRLGVRSPPLGEPLRSMLGRWRRDHPNVRLIIHELSDHDIYAELTARRIDVALAPSFAPWPRVVMEPLYRERMVAAVPKEHALAARELLRWSDLRDETIYVQEWPQSHAMREFYASMIGIGVPFQAQPAGKQTVFSLVAAGFGVTLAQQSQAEVSFPGVVFKIVDEPNAQVEFSLAWARDAESALIGRFLTSMRAGASDAGSSANAQGR</sequence>
<proteinExistence type="inferred from homology"/>
<comment type="similarity">
    <text evidence="2">Belongs to the LysR transcriptional regulatory family.</text>
</comment>
<keyword evidence="5" id="KW-0804">Transcription</keyword>
<dbReference type="InterPro" id="IPR005119">
    <property type="entry name" value="LysR_subst-bd"/>
</dbReference>
<dbReference type="Pfam" id="PF03466">
    <property type="entry name" value="LysR_substrate"/>
    <property type="match status" value="1"/>
</dbReference>
<dbReference type="CDD" id="cd08414">
    <property type="entry name" value="PBP2_LTTR_aromatics_like"/>
    <property type="match status" value="1"/>
</dbReference>
<protein>
    <recommendedName>
        <fullName evidence="6">HTH lysR-type domain-containing protein</fullName>
    </recommendedName>
</protein>
<dbReference type="GO" id="GO:0003677">
    <property type="term" value="F:DNA binding"/>
    <property type="evidence" value="ECO:0007669"/>
    <property type="project" value="UniProtKB-KW"/>
</dbReference>
<dbReference type="Gene3D" id="1.10.10.10">
    <property type="entry name" value="Winged helix-like DNA-binding domain superfamily/Winged helix DNA-binding domain"/>
    <property type="match status" value="1"/>
</dbReference>
<feature type="domain" description="HTH lysR-type" evidence="6">
    <location>
        <begin position="1"/>
        <end position="58"/>
    </location>
</feature>
<comment type="caution">
    <text evidence="7">The sequence shown here is derived from an EMBL/GenBank/DDBJ whole genome shotgun (WGS) entry which is preliminary data.</text>
</comment>
<dbReference type="RefSeq" id="WP_066512627.1">
    <property type="nucleotide sequence ID" value="NZ_LNCU01000102.1"/>
</dbReference>
<comment type="function">
    <text evidence="1">NodD regulates the expression of the nodABCFE genes which encode other nodulation proteins. NodD is also a negative regulator of its own expression. Binds flavonoids as inducers.</text>
</comment>
<evidence type="ECO:0000313" key="8">
    <source>
        <dbReference type="Proteomes" id="UP000057737"/>
    </source>
</evidence>
<dbReference type="EMBL" id="LNCU01000102">
    <property type="protein sequence ID" value="KWV49289.1"/>
    <property type="molecule type" value="Genomic_DNA"/>
</dbReference>
<evidence type="ECO:0000256" key="4">
    <source>
        <dbReference type="ARBA" id="ARBA00023125"/>
    </source>
</evidence>
<dbReference type="GO" id="GO:0032993">
    <property type="term" value="C:protein-DNA complex"/>
    <property type="evidence" value="ECO:0007669"/>
    <property type="project" value="TreeGrafter"/>
</dbReference>
<keyword evidence="4" id="KW-0238">DNA-binding</keyword>
<keyword evidence="8" id="KW-1185">Reference proteome</keyword>
<keyword evidence="3" id="KW-0805">Transcription regulation</keyword>
<evidence type="ECO:0000256" key="1">
    <source>
        <dbReference type="ARBA" id="ARBA00003502"/>
    </source>
</evidence>
<evidence type="ECO:0000256" key="3">
    <source>
        <dbReference type="ARBA" id="ARBA00023015"/>
    </source>
</evidence>
<name>A0A109JIB4_9BRAD</name>
<dbReference type="PANTHER" id="PTHR30346">
    <property type="entry name" value="TRANSCRIPTIONAL DUAL REGULATOR HCAR-RELATED"/>
    <property type="match status" value="1"/>
</dbReference>
<dbReference type="SUPFAM" id="SSF46785">
    <property type="entry name" value="Winged helix' DNA-binding domain"/>
    <property type="match status" value="1"/>
</dbReference>
<dbReference type="FunFam" id="1.10.10.10:FF:000001">
    <property type="entry name" value="LysR family transcriptional regulator"/>
    <property type="match status" value="1"/>
</dbReference>
<dbReference type="InterPro" id="IPR036388">
    <property type="entry name" value="WH-like_DNA-bd_sf"/>
</dbReference>
<dbReference type="GO" id="GO:0003700">
    <property type="term" value="F:DNA-binding transcription factor activity"/>
    <property type="evidence" value="ECO:0007669"/>
    <property type="project" value="InterPro"/>
</dbReference>
<evidence type="ECO:0000256" key="5">
    <source>
        <dbReference type="ARBA" id="ARBA00023163"/>
    </source>
</evidence>
<dbReference type="Gene3D" id="3.40.190.10">
    <property type="entry name" value="Periplasmic binding protein-like II"/>
    <property type="match status" value="2"/>
</dbReference>
<dbReference type="AlphaFoldDB" id="A0A109JIB4"/>
<evidence type="ECO:0000259" key="6">
    <source>
        <dbReference type="PROSITE" id="PS50931"/>
    </source>
</evidence>
<dbReference type="Proteomes" id="UP000057737">
    <property type="component" value="Unassembled WGS sequence"/>
</dbReference>
<dbReference type="PANTHER" id="PTHR30346:SF0">
    <property type="entry name" value="HCA OPERON TRANSCRIPTIONAL ACTIVATOR HCAR"/>
    <property type="match status" value="1"/>
</dbReference>
<evidence type="ECO:0000313" key="7">
    <source>
        <dbReference type="EMBL" id="KWV49289.1"/>
    </source>
</evidence>
<dbReference type="SUPFAM" id="SSF53850">
    <property type="entry name" value="Periplasmic binding protein-like II"/>
    <property type="match status" value="1"/>
</dbReference>
<dbReference type="InterPro" id="IPR000847">
    <property type="entry name" value="LysR_HTH_N"/>
</dbReference>
<accession>A0A109JIB4</accession>
<reference evidence="7 8" key="1">
    <citation type="submission" date="2015-11" db="EMBL/GenBank/DDBJ databases">
        <title>Draft Genome Sequence of the Strain BR 10303 (Bradyrhizobium sp.) isolated from nodules of Centrolobium paraense.</title>
        <authorList>
            <person name="Zelli J.E."/>
            <person name="Simoes-Araujo J.L."/>
            <person name="Barauna A.C."/>
            <person name="Silva K."/>
        </authorList>
    </citation>
    <scope>NUCLEOTIDE SEQUENCE [LARGE SCALE GENOMIC DNA]</scope>
    <source>
        <strain evidence="7 8">BR 10303</strain>
    </source>
</reference>
<dbReference type="InterPro" id="IPR036390">
    <property type="entry name" value="WH_DNA-bd_sf"/>
</dbReference>
<dbReference type="Pfam" id="PF00126">
    <property type="entry name" value="HTH_1"/>
    <property type="match status" value="1"/>
</dbReference>
<evidence type="ECO:0000256" key="2">
    <source>
        <dbReference type="ARBA" id="ARBA00009437"/>
    </source>
</evidence>
<organism evidence="7 8">
    <name type="scientific">Bradyrhizobium macuxiense</name>
    <dbReference type="NCBI Taxonomy" id="1755647"/>
    <lineage>
        <taxon>Bacteria</taxon>
        <taxon>Pseudomonadati</taxon>
        <taxon>Pseudomonadota</taxon>
        <taxon>Alphaproteobacteria</taxon>
        <taxon>Hyphomicrobiales</taxon>
        <taxon>Nitrobacteraceae</taxon>
        <taxon>Bradyrhizobium</taxon>
    </lineage>
</organism>
<dbReference type="PROSITE" id="PS50931">
    <property type="entry name" value="HTH_LYSR"/>
    <property type="match status" value="1"/>
</dbReference>